<dbReference type="OMA" id="CETCEFR"/>
<dbReference type="RefSeq" id="WP_011208714.1">
    <property type="nucleotide sequence ID" value="NZ_CP031418.1"/>
</dbReference>
<dbReference type="Proteomes" id="UP000057820">
    <property type="component" value="Chromosome 1"/>
</dbReference>
<accession>A0A0H5P294</accession>
<dbReference type="KEGG" id="nfr:ERS450000_01916"/>
<proteinExistence type="predicted"/>
<dbReference type="AlphaFoldDB" id="A0A0H5P294"/>
<gene>
    <name evidence="1" type="ORF">ERS450000_01916</name>
</gene>
<dbReference type="EMBL" id="LN868938">
    <property type="protein sequence ID" value="CRY76561.1"/>
    <property type="molecule type" value="Genomic_DNA"/>
</dbReference>
<organism evidence="1 2">
    <name type="scientific">Nocardia farcinica</name>
    <dbReference type="NCBI Taxonomy" id="37329"/>
    <lineage>
        <taxon>Bacteria</taxon>
        <taxon>Bacillati</taxon>
        <taxon>Actinomycetota</taxon>
        <taxon>Actinomycetes</taxon>
        <taxon>Mycobacteriales</taxon>
        <taxon>Nocardiaceae</taxon>
        <taxon>Nocardia</taxon>
    </lineage>
</organism>
<sequence>MRPAIGAALIRCGECGGYEYGGAPGCRRCAALVDDLVEEKWRRWRADRAGEPEHELARRVADEPDRHDWRVVDAALDRLGCTECGDRLGRGPATCAACTLAHGYRYAAVETDRPGVPPGNEHAVRVNVSVVRRPAATSPQELLIRRLLLPALLIGLLPTTAQAQRLSAAAKADPSPERVTALVDAWLTAAGVPLPAP</sequence>
<reference evidence="2" key="1">
    <citation type="submission" date="2015-03" db="EMBL/GenBank/DDBJ databases">
        <authorList>
            <consortium name="Pathogen Informatics"/>
        </authorList>
    </citation>
    <scope>NUCLEOTIDE SEQUENCE [LARGE SCALE GENOMIC DNA]</scope>
    <source>
        <strain evidence="2">NCTC11134</strain>
    </source>
</reference>
<evidence type="ECO:0000313" key="2">
    <source>
        <dbReference type="Proteomes" id="UP000057820"/>
    </source>
</evidence>
<name>A0A0H5P294_NOCFR</name>
<protein>
    <submittedName>
        <fullName evidence="1">Uncharacterized protein</fullName>
    </submittedName>
</protein>
<dbReference type="GeneID" id="61132943"/>
<evidence type="ECO:0000313" key="1">
    <source>
        <dbReference type="EMBL" id="CRY76561.1"/>
    </source>
</evidence>